<evidence type="ECO:0000313" key="1">
    <source>
        <dbReference type="EMBL" id="KAI3823395.1"/>
    </source>
</evidence>
<dbReference type="EMBL" id="CM042019">
    <property type="protein sequence ID" value="KAI3823395.1"/>
    <property type="molecule type" value="Genomic_DNA"/>
</dbReference>
<gene>
    <name evidence="1" type="ORF">L1987_04830</name>
</gene>
<keyword evidence="2" id="KW-1185">Reference proteome</keyword>
<organism evidence="1 2">
    <name type="scientific">Smallanthus sonchifolius</name>
    <dbReference type="NCBI Taxonomy" id="185202"/>
    <lineage>
        <taxon>Eukaryota</taxon>
        <taxon>Viridiplantae</taxon>
        <taxon>Streptophyta</taxon>
        <taxon>Embryophyta</taxon>
        <taxon>Tracheophyta</taxon>
        <taxon>Spermatophyta</taxon>
        <taxon>Magnoliopsida</taxon>
        <taxon>eudicotyledons</taxon>
        <taxon>Gunneridae</taxon>
        <taxon>Pentapetalae</taxon>
        <taxon>asterids</taxon>
        <taxon>campanulids</taxon>
        <taxon>Asterales</taxon>
        <taxon>Asteraceae</taxon>
        <taxon>Asteroideae</taxon>
        <taxon>Heliantheae alliance</taxon>
        <taxon>Millerieae</taxon>
        <taxon>Smallanthus</taxon>
    </lineage>
</organism>
<reference evidence="2" key="1">
    <citation type="journal article" date="2022" name="Mol. Ecol. Resour.">
        <title>The genomes of chicory, endive, great burdock and yacon provide insights into Asteraceae palaeo-polyploidization history and plant inulin production.</title>
        <authorList>
            <person name="Fan W."/>
            <person name="Wang S."/>
            <person name="Wang H."/>
            <person name="Wang A."/>
            <person name="Jiang F."/>
            <person name="Liu H."/>
            <person name="Zhao H."/>
            <person name="Xu D."/>
            <person name="Zhang Y."/>
        </authorList>
    </citation>
    <scope>NUCLEOTIDE SEQUENCE [LARGE SCALE GENOMIC DNA]</scope>
    <source>
        <strain evidence="2">cv. Yunnan</strain>
    </source>
</reference>
<protein>
    <submittedName>
        <fullName evidence="1">Uncharacterized protein</fullName>
    </submittedName>
</protein>
<proteinExistence type="predicted"/>
<accession>A0ACB9JTN4</accession>
<name>A0ACB9JTN4_9ASTR</name>
<evidence type="ECO:0000313" key="2">
    <source>
        <dbReference type="Proteomes" id="UP001056120"/>
    </source>
</evidence>
<sequence length="111" mass="11198">MIIFRVGAPLIGHRLACISSSAASFASGGEGVGGGVNGVGGGGDDGGEVKPDLDDCWCGTIDGDIKHWAVGKEGNLLAILSSLQHVLWAGSGWQPVSLTDLIISIAVKKAN</sequence>
<comment type="caution">
    <text evidence="1">The sequence shown here is derived from an EMBL/GenBank/DDBJ whole genome shotgun (WGS) entry which is preliminary data.</text>
</comment>
<dbReference type="Proteomes" id="UP001056120">
    <property type="component" value="Linkage Group LG02"/>
</dbReference>
<reference evidence="1 2" key="2">
    <citation type="journal article" date="2022" name="Mol. Ecol. Resour.">
        <title>The genomes of chicory, endive, great burdock and yacon provide insights into Asteraceae paleo-polyploidization history and plant inulin production.</title>
        <authorList>
            <person name="Fan W."/>
            <person name="Wang S."/>
            <person name="Wang H."/>
            <person name="Wang A."/>
            <person name="Jiang F."/>
            <person name="Liu H."/>
            <person name="Zhao H."/>
            <person name="Xu D."/>
            <person name="Zhang Y."/>
        </authorList>
    </citation>
    <scope>NUCLEOTIDE SEQUENCE [LARGE SCALE GENOMIC DNA]</scope>
    <source>
        <strain evidence="2">cv. Yunnan</strain>
        <tissue evidence="1">Leaves</tissue>
    </source>
</reference>